<evidence type="ECO:0000256" key="1">
    <source>
        <dbReference type="ARBA" id="ARBA00008072"/>
    </source>
</evidence>
<dbReference type="SMART" id="SM00829">
    <property type="entry name" value="PKS_ER"/>
    <property type="match status" value="1"/>
</dbReference>
<organism evidence="4 5">
    <name type="scientific">Exophiala bonariae</name>
    <dbReference type="NCBI Taxonomy" id="1690606"/>
    <lineage>
        <taxon>Eukaryota</taxon>
        <taxon>Fungi</taxon>
        <taxon>Dikarya</taxon>
        <taxon>Ascomycota</taxon>
        <taxon>Pezizomycotina</taxon>
        <taxon>Eurotiomycetes</taxon>
        <taxon>Chaetothyriomycetidae</taxon>
        <taxon>Chaetothyriales</taxon>
        <taxon>Herpotrichiellaceae</taxon>
        <taxon>Exophiala</taxon>
    </lineage>
</organism>
<dbReference type="SUPFAM" id="SSF51735">
    <property type="entry name" value="NAD(P)-binding Rossmann-fold domains"/>
    <property type="match status" value="1"/>
</dbReference>
<evidence type="ECO:0000313" key="4">
    <source>
        <dbReference type="EMBL" id="KAK5052667.1"/>
    </source>
</evidence>
<reference evidence="4 5" key="1">
    <citation type="submission" date="2023-08" db="EMBL/GenBank/DDBJ databases">
        <title>Black Yeasts Isolated from many extreme environments.</title>
        <authorList>
            <person name="Coleine C."/>
            <person name="Stajich J.E."/>
            <person name="Selbmann L."/>
        </authorList>
    </citation>
    <scope>NUCLEOTIDE SEQUENCE [LARGE SCALE GENOMIC DNA]</scope>
    <source>
        <strain evidence="4 5">CCFEE 5792</strain>
    </source>
</reference>
<dbReference type="Pfam" id="PF08240">
    <property type="entry name" value="ADH_N"/>
    <property type="match status" value="1"/>
</dbReference>
<evidence type="ECO:0000313" key="5">
    <source>
        <dbReference type="Proteomes" id="UP001358417"/>
    </source>
</evidence>
<dbReference type="AlphaFoldDB" id="A0AAV9NEE3"/>
<name>A0AAV9NEE3_9EURO</name>
<dbReference type="Proteomes" id="UP001358417">
    <property type="component" value="Unassembled WGS sequence"/>
</dbReference>
<protein>
    <recommendedName>
        <fullName evidence="3">Enoyl reductase (ER) domain-containing protein</fullName>
    </recommendedName>
</protein>
<evidence type="ECO:0000259" key="3">
    <source>
        <dbReference type="SMART" id="SM00829"/>
    </source>
</evidence>
<feature type="domain" description="Enoyl reductase (ER)" evidence="3">
    <location>
        <begin position="8"/>
        <end position="351"/>
    </location>
</feature>
<dbReference type="InterPro" id="IPR011032">
    <property type="entry name" value="GroES-like_sf"/>
</dbReference>
<proteinExistence type="inferred from homology"/>
<dbReference type="InterPro" id="IPR020843">
    <property type="entry name" value="ER"/>
</dbReference>
<comment type="caution">
    <text evidence="4">The sequence shown here is derived from an EMBL/GenBank/DDBJ whole genome shotgun (WGS) entry which is preliminary data.</text>
</comment>
<evidence type="ECO:0000256" key="2">
    <source>
        <dbReference type="ARBA" id="ARBA00023002"/>
    </source>
</evidence>
<dbReference type="RefSeq" id="XP_064706367.1">
    <property type="nucleotide sequence ID" value="XM_064846142.1"/>
</dbReference>
<dbReference type="InterPro" id="IPR036291">
    <property type="entry name" value="NAD(P)-bd_dom_sf"/>
</dbReference>
<accession>A0AAV9NEE3</accession>
<comment type="similarity">
    <text evidence="1">Belongs to the zinc-containing alcohol dehydrogenase family.</text>
</comment>
<dbReference type="PANTHER" id="PTHR45348">
    <property type="entry name" value="HYPOTHETICAL OXIDOREDUCTASE (EUROFUNG)"/>
    <property type="match status" value="1"/>
</dbReference>
<dbReference type="InterPro" id="IPR013149">
    <property type="entry name" value="ADH-like_C"/>
</dbReference>
<dbReference type="EMBL" id="JAVRRD010000013">
    <property type="protein sequence ID" value="KAK5052667.1"/>
    <property type="molecule type" value="Genomic_DNA"/>
</dbReference>
<dbReference type="Gene3D" id="3.90.180.10">
    <property type="entry name" value="Medium-chain alcohol dehydrogenases, catalytic domain"/>
    <property type="match status" value="1"/>
</dbReference>
<dbReference type="Pfam" id="PF00107">
    <property type="entry name" value="ADH_zinc_N"/>
    <property type="match status" value="1"/>
</dbReference>
<dbReference type="InterPro" id="IPR013154">
    <property type="entry name" value="ADH-like_N"/>
</dbReference>
<dbReference type="GO" id="GO:0016651">
    <property type="term" value="F:oxidoreductase activity, acting on NAD(P)H"/>
    <property type="evidence" value="ECO:0007669"/>
    <property type="project" value="InterPro"/>
</dbReference>
<dbReference type="GeneID" id="89970740"/>
<sequence>MKAVIWTGDRAELVNNRPTPRVRPGYLLVSCVSIGLNPTDAKSIATRRSAVNGLLGSDFAGVVLEIGPDVTKALKKGDRVCGFAHGSNFNEPEDGAWAEIIAVVGDCCIKIPEKWTFEDAATIGASAITCGQGLFQEMKLRLPTSKDFISRGITEDEKEYILIYGGSSSAGTLAIQFLTLAGYTVLTTCSPRNFELCESRGAEAVFDYREPDCGQKIREYTKGKLKLVFDTVGSKDGVKICMEALSIDPGDDKKYGTILFNSIPRTDVKHSFSVLVTFAGESFDKFGKHYPASKENFQFATMFTSLVEDLIERDLVKSHPVHLIANGLVGMLQEGVPLMNQAKVTGFKVVARVADTP</sequence>
<dbReference type="PANTHER" id="PTHR45348:SF2">
    <property type="entry name" value="ZINC-TYPE ALCOHOL DEHYDROGENASE-LIKE PROTEIN C2E1P3.01"/>
    <property type="match status" value="1"/>
</dbReference>
<keyword evidence="5" id="KW-1185">Reference proteome</keyword>
<dbReference type="InterPro" id="IPR047122">
    <property type="entry name" value="Trans-enoyl_RdTase-like"/>
</dbReference>
<dbReference type="CDD" id="cd08249">
    <property type="entry name" value="enoyl_reductase_like"/>
    <property type="match status" value="1"/>
</dbReference>
<gene>
    <name evidence="4" type="ORF">LTR84_002532</name>
</gene>
<dbReference type="SUPFAM" id="SSF50129">
    <property type="entry name" value="GroES-like"/>
    <property type="match status" value="1"/>
</dbReference>
<dbReference type="Gene3D" id="3.40.50.720">
    <property type="entry name" value="NAD(P)-binding Rossmann-like Domain"/>
    <property type="match status" value="1"/>
</dbReference>
<keyword evidence="2" id="KW-0560">Oxidoreductase</keyword>